<name>A0ABS2KHS7_9GAMM</name>
<gene>
    <name evidence="1" type="ORF">ISS99_14010</name>
</gene>
<accession>A0ABS2KHS7</accession>
<evidence type="ECO:0000313" key="2">
    <source>
        <dbReference type="Proteomes" id="UP001430193"/>
    </source>
</evidence>
<evidence type="ECO:0008006" key="3">
    <source>
        <dbReference type="Google" id="ProtNLM"/>
    </source>
</evidence>
<dbReference type="RefSeq" id="WP_204632211.1">
    <property type="nucleotide sequence ID" value="NZ_BSOC01000002.1"/>
</dbReference>
<sequence>MSRLYQELKIWRDVSDSTAIRYSCFIDLATGKFAVQNADFFHLPITLDQIKFLDAQFVELFIETSPKDRCEWFETLEQAIDAHDRDFDN</sequence>
<evidence type="ECO:0000313" key="1">
    <source>
        <dbReference type="EMBL" id="MBM7130649.1"/>
    </source>
</evidence>
<keyword evidence="2" id="KW-1185">Reference proteome</keyword>
<proteinExistence type="predicted"/>
<comment type="caution">
    <text evidence="1">The sequence shown here is derived from an EMBL/GenBank/DDBJ whole genome shotgun (WGS) entry which is preliminary data.</text>
</comment>
<dbReference type="EMBL" id="JADIKF010000039">
    <property type="protein sequence ID" value="MBM7130649.1"/>
    <property type="molecule type" value="Genomic_DNA"/>
</dbReference>
<reference evidence="1" key="1">
    <citation type="submission" date="2020-10" db="EMBL/GenBank/DDBJ databases">
        <title>Phylogeny of dyella-like bacteria.</title>
        <authorList>
            <person name="Fu J."/>
        </authorList>
    </citation>
    <scope>NUCLEOTIDE SEQUENCE</scope>
    <source>
        <strain evidence="1">DHON07</strain>
    </source>
</reference>
<organism evidence="1 2">
    <name type="scientific">Dyella mobilis</name>
    <dbReference type="NCBI Taxonomy" id="1849582"/>
    <lineage>
        <taxon>Bacteria</taxon>
        <taxon>Pseudomonadati</taxon>
        <taxon>Pseudomonadota</taxon>
        <taxon>Gammaproteobacteria</taxon>
        <taxon>Lysobacterales</taxon>
        <taxon>Rhodanobacteraceae</taxon>
        <taxon>Dyella</taxon>
    </lineage>
</organism>
<dbReference type="Proteomes" id="UP001430193">
    <property type="component" value="Unassembled WGS sequence"/>
</dbReference>
<protein>
    <recommendedName>
        <fullName evidence="3">PH domain-containing protein</fullName>
    </recommendedName>
</protein>